<evidence type="ECO:0000313" key="2">
    <source>
        <dbReference type="Proteomes" id="UP000443582"/>
    </source>
</evidence>
<accession>A0ABY0IJN9</accession>
<dbReference type="EMBL" id="QDKL01000001">
    <property type="protein sequence ID" value="RZF22785.1"/>
    <property type="molecule type" value="Genomic_DNA"/>
</dbReference>
<dbReference type="RefSeq" id="WP_114705730.1">
    <property type="nucleotide sequence ID" value="NZ_QDKL01000001.1"/>
</dbReference>
<name>A0ABY0IJN9_9BACT</name>
<keyword evidence="2" id="KW-1185">Reference proteome</keyword>
<dbReference type="Proteomes" id="UP000443582">
    <property type="component" value="Unassembled WGS sequence"/>
</dbReference>
<reference evidence="2" key="1">
    <citation type="journal article" date="2019" name="Int. J. Syst. Evol. Microbiol.">
        <title>Halobacteriovorax valvorus sp. nov., a novel prokaryotic predator isolated from coastal seawater of China.</title>
        <authorList>
            <person name="Chen M.-X."/>
        </authorList>
    </citation>
    <scope>NUCLEOTIDE SEQUENCE [LARGE SCALE GENOMIC DNA]</scope>
    <source>
        <strain evidence="2">BL9</strain>
    </source>
</reference>
<comment type="caution">
    <text evidence="1">The sequence shown here is derived from an EMBL/GenBank/DDBJ whole genome shotgun (WGS) entry which is preliminary data.</text>
</comment>
<gene>
    <name evidence="1" type="ORF">DAY19_03155</name>
</gene>
<protein>
    <submittedName>
        <fullName evidence="1">Uncharacterized protein</fullName>
    </submittedName>
</protein>
<proteinExistence type="predicted"/>
<evidence type="ECO:0000313" key="1">
    <source>
        <dbReference type="EMBL" id="RZF22785.1"/>
    </source>
</evidence>
<organism evidence="1 2">
    <name type="scientific">Halobacteriovorax vibrionivorans</name>
    <dbReference type="NCBI Taxonomy" id="2152716"/>
    <lineage>
        <taxon>Bacteria</taxon>
        <taxon>Pseudomonadati</taxon>
        <taxon>Bdellovibrionota</taxon>
        <taxon>Bacteriovoracia</taxon>
        <taxon>Bacteriovoracales</taxon>
        <taxon>Halobacteriovoraceae</taxon>
        <taxon>Halobacteriovorax</taxon>
    </lineage>
</organism>
<sequence length="575" mass="65193">MRETKSYILLLSLLLSVVYASEHCLNSPNEIRDKINYLKAQVICSNSDDLAQCHSLFDDSNFQENEDLSPNDLSIGVCSQSETSAKIPYTLIFSTQYQNVQAIAQRLSGRVNVNDALDFHEHMSKHKKRIVDLGVKLLERYPERFKEIDKETLKIVLEAHDNAKVTPSSQYNGRPFYKVLFEEGYGRKLNREIVDSLNDVDGKWTEDAFKKAGLSLEGLTGKRKQNVLKKRKLILKIEKIADFVDRGMSPVTKEEFGRKVVKASDSKFFLKNKKDRLAAKFLEQNYNEFTKGHEYRPLSAFDKARLHKRLLIQENYHKITPSNVAKAKLSSRAIASQVKNKTRDGLGLMSKILSSTKFLKAANAVELMGYSPSTACATLGYHDWIKDPQCKPLLALSPKVISFLGEDWPRQKQALTNGEHMCRVVETIYDDLQTNRYSNISCSQDRSVDISGIDGKSLKLNKSDEGVIDSVEFSSRGRHRGRSLSSIIKSIDFGDDGTPQKICFEKKKSARRAQLVQTCYSDLSNLNTHQEVLFERAKEFLHKNSFDLTRASLCCGTPSTNKHIQDFCTSGSRLQ</sequence>